<dbReference type="Gene3D" id="3.10.20.30">
    <property type="match status" value="1"/>
</dbReference>
<dbReference type="EMBL" id="JAKELO010000002">
    <property type="protein sequence ID" value="MDE4908231.1"/>
    <property type="molecule type" value="Genomic_DNA"/>
</dbReference>
<reference evidence="1" key="1">
    <citation type="submission" date="2022-01" db="EMBL/GenBank/DDBJ databases">
        <title>Draft genome of Methanogenium marinum DSM 15558.</title>
        <authorList>
            <person name="Chen S.-C."/>
            <person name="You Y.-T."/>
        </authorList>
    </citation>
    <scope>NUCLEOTIDE SEQUENCE</scope>
    <source>
        <strain evidence="1">DSM 15558</strain>
    </source>
</reference>
<accession>A0A9Q4PX59</accession>
<evidence type="ECO:0000313" key="2">
    <source>
        <dbReference type="Proteomes" id="UP001143747"/>
    </source>
</evidence>
<evidence type="ECO:0000313" key="1">
    <source>
        <dbReference type="EMBL" id="MDE4908231.1"/>
    </source>
</evidence>
<comment type="caution">
    <text evidence="1">The sequence shown here is derived from an EMBL/GenBank/DDBJ whole genome shotgun (WGS) entry which is preliminary data.</text>
</comment>
<gene>
    <name evidence="1" type="ORF">L0665_06360</name>
</gene>
<dbReference type="AlphaFoldDB" id="A0A9Q4PX59"/>
<dbReference type="Proteomes" id="UP001143747">
    <property type="component" value="Unassembled WGS sequence"/>
</dbReference>
<dbReference type="InterPro" id="IPR012675">
    <property type="entry name" value="Beta-grasp_dom_sf"/>
</dbReference>
<dbReference type="InterPro" id="IPR053833">
    <property type="entry name" value="SAMP2"/>
</dbReference>
<organism evidence="1 2">
    <name type="scientific">Methanogenium marinum</name>
    <dbReference type="NCBI Taxonomy" id="348610"/>
    <lineage>
        <taxon>Archaea</taxon>
        <taxon>Methanobacteriati</taxon>
        <taxon>Methanobacteriota</taxon>
        <taxon>Stenosarchaea group</taxon>
        <taxon>Methanomicrobia</taxon>
        <taxon>Methanomicrobiales</taxon>
        <taxon>Methanomicrobiaceae</taxon>
        <taxon>Methanogenium</taxon>
    </lineage>
</organism>
<dbReference type="RefSeq" id="WP_274924865.1">
    <property type="nucleotide sequence ID" value="NZ_JAKELO010000002.1"/>
</dbReference>
<keyword evidence="2" id="KW-1185">Reference proteome</keyword>
<protein>
    <submittedName>
        <fullName evidence="1">Thiamine S protein</fullName>
    </submittedName>
</protein>
<sequence length="68" mass="7612">MPVVRFCFSRSRTVREVAYEEGETYADLILRCGLIPDTVLIFTGDQSLPEDAPVCEEEVTIEETASRG</sequence>
<name>A0A9Q4PX59_9EURY</name>
<proteinExistence type="predicted"/>
<dbReference type="Pfam" id="PF21965">
    <property type="entry name" value="SAMP2"/>
    <property type="match status" value="1"/>
</dbReference>